<dbReference type="AlphaFoldDB" id="A0A3P7Z752"/>
<dbReference type="WBParaSite" id="HPBE_0001068701-mRNA-1">
    <property type="protein sequence ID" value="HPBE_0001068701-mRNA-1"/>
    <property type="gene ID" value="HPBE_0001068701"/>
</dbReference>
<sequence length="491" mass="57205">MMLRTGLWTEINHLRSKKFRVCVQLQYEQENVFSASDSANAAAADRAGVAEFEKLPSIWTKNFRKAPIRCIKENSSSDGIQRLPLRDLCRKMQYEAKGLTADMQLAWNRQKDAQANENDLIRQYKIPRWGSANPKRAQFPFDKTDGVFWPVVQPFDAIDLEDERHVTSADTRNQLICLSELTFASKLQLLCGRDDLFHRKRYMEAAEQDESKWQPGRFQHRIGYQRVVLKQSIDDARVKDIEQQKKEAAWMKRLVDLDAERISKASGNPRDYQKADEPSSSAMIEHIEFNLVDEYSKKRNGSRGLRPALKVPKDWLEVDIAHYMTASQRKDYLCSYINHRNALTYNHQPPKDSITGKEAVVNDELVQYHLNAVKAIFIHQSGYKAMGRSALLSEEDQLSAGRRLEAISTTINREKLHMDDLTMLCELQEWEEKYWTIIWDNLVNMYKNAYPLSELKLEPFIDKAFREAARVVQRGEYCSRFWYHVDKVLPV</sequence>
<dbReference type="OrthoDB" id="5826403at2759"/>
<name>A0A3P7Z752_HELPZ</name>
<keyword evidence="2" id="KW-1185">Reference proteome</keyword>
<evidence type="ECO:0000313" key="1">
    <source>
        <dbReference type="EMBL" id="VDO85989.1"/>
    </source>
</evidence>
<organism evidence="1">
    <name type="scientific">Heligmosomoides polygyrus</name>
    <name type="common">Parasitic roundworm</name>
    <dbReference type="NCBI Taxonomy" id="6339"/>
    <lineage>
        <taxon>Eukaryota</taxon>
        <taxon>Metazoa</taxon>
        <taxon>Ecdysozoa</taxon>
        <taxon>Nematoda</taxon>
        <taxon>Chromadorea</taxon>
        <taxon>Rhabditida</taxon>
        <taxon>Rhabditina</taxon>
        <taxon>Rhabditomorpha</taxon>
        <taxon>Strongyloidea</taxon>
        <taxon>Heligmosomidae</taxon>
        <taxon>Heligmosomoides</taxon>
    </lineage>
</organism>
<evidence type="ECO:0000313" key="3">
    <source>
        <dbReference type="WBParaSite" id="HPBE_0001068701-mRNA-1"/>
    </source>
</evidence>
<reference evidence="1 2" key="1">
    <citation type="submission" date="2018-11" db="EMBL/GenBank/DDBJ databases">
        <authorList>
            <consortium name="Pathogen Informatics"/>
        </authorList>
    </citation>
    <scope>NUCLEOTIDE SEQUENCE [LARGE SCALE GENOMIC DNA]</scope>
</reference>
<dbReference type="EMBL" id="UZAH01026845">
    <property type="protein sequence ID" value="VDO85989.1"/>
    <property type="molecule type" value="Genomic_DNA"/>
</dbReference>
<dbReference type="Proteomes" id="UP000050761">
    <property type="component" value="Unassembled WGS sequence"/>
</dbReference>
<reference evidence="3" key="2">
    <citation type="submission" date="2019-09" db="UniProtKB">
        <authorList>
            <consortium name="WormBaseParasite"/>
        </authorList>
    </citation>
    <scope>IDENTIFICATION</scope>
</reference>
<evidence type="ECO:0000313" key="2">
    <source>
        <dbReference type="Proteomes" id="UP000050761"/>
    </source>
</evidence>
<proteinExistence type="predicted"/>
<gene>
    <name evidence="1" type="ORF">HPBE_LOCUS10688</name>
</gene>
<accession>A0A3P7Z752</accession>
<protein>
    <submittedName>
        <fullName evidence="3">Nuclear pore complex protein</fullName>
    </submittedName>
</protein>